<reference evidence="1" key="2">
    <citation type="submission" date="2009-03" db="EMBL/GenBank/DDBJ databases">
        <authorList>
            <person name="Gang L."/>
        </authorList>
    </citation>
    <scope>NUCLEOTIDE SEQUENCE</scope>
    <source>
        <strain evidence="1">Anhui</strain>
    </source>
</reference>
<protein>
    <submittedName>
        <fullName evidence="1">Hypotheticial protein</fullName>
    </submittedName>
</protein>
<reference evidence="1" key="1">
    <citation type="journal article" date="2009" name="Nature">
        <title>The Schistosoma japonicum genome reveals features of host-parasite interplay.</title>
        <authorList>
            <person name="Liu F."/>
            <person name="Zhou Y."/>
            <person name="Wang Z.Q."/>
            <person name="Lu G."/>
            <person name="Zheng H."/>
            <person name="Brindley P.J."/>
            <person name="McManus D.P."/>
            <person name="Blair D."/>
            <person name="Zhang Q.H."/>
            <person name="Zhong Y."/>
            <person name="Wang S."/>
            <person name="Han Z.G."/>
            <person name="Chen Z."/>
        </authorList>
    </citation>
    <scope>NUCLEOTIDE SEQUENCE</scope>
    <source>
        <strain evidence="1">Anhui</strain>
    </source>
</reference>
<name>C1LQ64_SCHJA</name>
<evidence type="ECO:0000313" key="1">
    <source>
        <dbReference type="EMBL" id="CAX76842.1"/>
    </source>
</evidence>
<proteinExistence type="evidence at transcript level"/>
<dbReference type="AlphaFoldDB" id="C1LQ64"/>
<accession>C1LQ64</accession>
<organism evidence="1">
    <name type="scientific">Schistosoma japonicum</name>
    <name type="common">Blood fluke</name>
    <dbReference type="NCBI Taxonomy" id="6182"/>
    <lineage>
        <taxon>Eukaryota</taxon>
        <taxon>Metazoa</taxon>
        <taxon>Spiralia</taxon>
        <taxon>Lophotrochozoa</taxon>
        <taxon>Platyhelminthes</taxon>
        <taxon>Trematoda</taxon>
        <taxon>Digenea</taxon>
        <taxon>Strigeidida</taxon>
        <taxon>Schistosomatoidea</taxon>
        <taxon>Schistosomatidae</taxon>
        <taxon>Schistosoma</taxon>
    </lineage>
</organism>
<sequence length="59" mass="6686">MRTFGGIACLIPSLEMSYRLFTLVMWAALADPPYLMILRFPLVLTKLLVTRTKPFTAPV</sequence>
<dbReference type="EMBL" id="FN321116">
    <property type="protein sequence ID" value="CAX76842.1"/>
    <property type="molecule type" value="mRNA"/>
</dbReference>